<protein>
    <submittedName>
        <fullName evidence="1">Adenylate cyclase 1</fullName>
    </submittedName>
</protein>
<dbReference type="EMBL" id="AP017928">
    <property type="protein sequence ID" value="BBA33075.1"/>
    <property type="molecule type" value="Genomic_DNA"/>
</dbReference>
<accession>A0A250KN55</accession>
<dbReference type="SUPFAM" id="SSF55073">
    <property type="entry name" value="Nucleotide cyclase"/>
    <property type="match status" value="1"/>
</dbReference>
<dbReference type="InterPro" id="IPR029787">
    <property type="entry name" value="Nucleotide_cyclase"/>
</dbReference>
<evidence type="ECO:0000313" key="1">
    <source>
        <dbReference type="EMBL" id="BBA33075.1"/>
    </source>
</evidence>
<dbReference type="Proteomes" id="UP000266313">
    <property type="component" value="Chromosome"/>
</dbReference>
<evidence type="ECO:0000313" key="2">
    <source>
        <dbReference type="Proteomes" id="UP000266313"/>
    </source>
</evidence>
<sequence length="74" mass="8289">MPNQPAYVWRLPWTDAGKYTTLAESTDPLALGNLMNEHIDSNLRIDACRAALDIQKAVTRFNDARGQCRLGETL</sequence>
<dbReference type="KEGG" id="mmai:sS8_1113"/>
<gene>
    <name evidence="1" type="ORF">sS8_1113</name>
</gene>
<name>A0A250KN55_9GAMM</name>
<dbReference type="AlphaFoldDB" id="A0A250KN55"/>
<organism evidence="1 2">
    <name type="scientific">Methylocaldum marinum</name>
    <dbReference type="NCBI Taxonomy" id="1432792"/>
    <lineage>
        <taxon>Bacteria</taxon>
        <taxon>Pseudomonadati</taxon>
        <taxon>Pseudomonadota</taxon>
        <taxon>Gammaproteobacteria</taxon>
        <taxon>Methylococcales</taxon>
        <taxon>Methylococcaceae</taxon>
        <taxon>Methylocaldum</taxon>
    </lineage>
</organism>
<reference evidence="1 2" key="1">
    <citation type="submission" date="2016-12" db="EMBL/GenBank/DDBJ databases">
        <title>Genome sequencing of Methylocaldum marinum.</title>
        <authorList>
            <person name="Takeuchi M."/>
            <person name="Kamagata Y."/>
            <person name="Hiraoka S."/>
            <person name="Oshima K."/>
            <person name="Hattori M."/>
            <person name="Iwasaki W."/>
        </authorList>
    </citation>
    <scope>NUCLEOTIDE SEQUENCE [LARGE SCALE GENOMIC DNA]</scope>
    <source>
        <strain evidence="1 2">S8</strain>
    </source>
</reference>
<proteinExistence type="predicted"/>
<keyword evidence="2" id="KW-1185">Reference proteome</keyword>